<keyword evidence="1 8" id="KW-0479">Metal-binding</keyword>
<evidence type="ECO:0000256" key="1">
    <source>
        <dbReference type="ARBA" id="ARBA00022723"/>
    </source>
</evidence>
<dbReference type="Pfam" id="PF03171">
    <property type="entry name" value="2OG-FeII_Oxy"/>
    <property type="match status" value="1"/>
</dbReference>
<dbReference type="KEGG" id="aprc:113855871"/>
<protein>
    <recommendedName>
        <fullName evidence="7">gibberellin 2beta-dioxygenase</fullName>
        <ecNumber evidence="7">1.14.11.13</ecNumber>
    </recommendedName>
</protein>
<evidence type="ECO:0000313" key="11">
    <source>
        <dbReference type="RefSeq" id="XP_027343302.1"/>
    </source>
</evidence>
<dbReference type="GeneID" id="113855871"/>
<dbReference type="PANTHER" id="PTHR47990">
    <property type="entry name" value="2-OXOGLUTARATE (2OG) AND FE(II)-DEPENDENT OXYGENASE SUPERFAMILY PROTEIN-RELATED"/>
    <property type="match status" value="1"/>
</dbReference>
<proteinExistence type="inferred from homology"/>
<gene>
    <name evidence="11" type="primary">LOC113855871</name>
</gene>
<evidence type="ECO:0000313" key="10">
    <source>
        <dbReference type="Proteomes" id="UP000694853"/>
    </source>
</evidence>
<dbReference type="PROSITE" id="PS51471">
    <property type="entry name" value="FE2OG_OXY"/>
    <property type="match status" value="1"/>
</dbReference>
<comment type="similarity">
    <text evidence="6">Belongs to the iron/ascorbate-dependent oxidoreductase family. GA2OX subfamily.</text>
</comment>
<evidence type="ECO:0000256" key="8">
    <source>
        <dbReference type="RuleBase" id="RU003682"/>
    </source>
</evidence>
<dbReference type="EC" id="1.14.11.13" evidence="7"/>
<dbReference type="GO" id="GO:0045543">
    <property type="term" value="F:gibberellin 2-beta-dioxygenase activity"/>
    <property type="evidence" value="ECO:0007669"/>
    <property type="project" value="UniProtKB-EC"/>
</dbReference>
<dbReference type="GO" id="GO:0046872">
    <property type="term" value="F:metal ion binding"/>
    <property type="evidence" value="ECO:0007669"/>
    <property type="project" value="UniProtKB-KW"/>
</dbReference>
<name>A0A8B8KHK7_ABRPR</name>
<reference evidence="10" key="1">
    <citation type="journal article" date="2019" name="Toxins">
        <title>Detection of Abrin-Like and Prepropulchellin-Like Toxin Genes and Transcripts Using Whole Genome Sequencing and Full-Length Transcript Sequencing of Abrus precatorius.</title>
        <authorList>
            <person name="Hovde B.T."/>
            <person name="Daligault H.E."/>
            <person name="Hanschen E.R."/>
            <person name="Kunde Y.A."/>
            <person name="Johnson M.B."/>
            <person name="Starkenburg S.R."/>
            <person name="Johnson S.L."/>
        </authorList>
    </citation>
    <scope>NUCLEOTIDE SEQUENCE [LARGE SCALE GENOMIC DNA]</scope>
</reference>
<dbReference type="InterPro" id="IPR050231">
    <property type="entry name" value="Iron_ascorbate_oxido_reductase"/>
</dbReference>
<keyword evidence="3 8" id="KW-0560">Oxidoreductase</keyword>
<dbReference type="Pfam" id="PF14226">
    <property type="entry name" value="DIOX_N"/>
    <property type="match status" value="1"/>
</dbReference>
<evidence type="ECO:0000256" key="7">
    <source>
        <dbReference type="ARBA" id="ARBA00066708"/>
    </source>
</evidence>
<evidence type="ECO:0000256" key="6">
    <source>
        <dbReference type="ARBA" id="ARBA00061282"/>
    </source>
</evidence>
<dbReference type="InterPro" id="IPR027443">
    <property type="entry name" value="IPNS-like_sf"/>
</dbReference>
<evidence type="ECO:0000256" key="2">
    <source>
        <dbReference type="ARBA" id="ARBA00022964"/>
    </source>
</evidence>
<dbReference type="InterPro" id="IPR026992">
    <property type="entry name" value="DIOX_N"/>
</dbReference>
<dbReference type="Proteomes" id="UP000694853">
    <property type="component" value="Unplaced"/>
</dbReference>
<dbReference type="AlphaFoldDB" id="A0A8B8KHK7"/>
<organism evidence="10 11">
    <name type="scientific">Abrus precatorius</name>
    <name type="common">Indian licorice</name>
    <name type="synonym">Glycine abrus</name>
    <dbReference type="NCBI Taxonomy" id="3816"/>
    <lineage>
        <taxon>Eukaryota</taxon>
        <taxon>Viridiplantae</taxon>
        <taxon>Streptophyta</taxon>
        <taxon>Embryophyta</taxon>
        <taxon>Tracheophyta</taxon>
        <taxon>Spermatophyta</taxon>
        <taxon>Magnoliopsida</taxon>
        <taxon>eudicotyledons</taxon>
        <taxon>Gunneridae</taxon>
        <taxon>Pentapetalae</taxon>
        <taxon>rosids</taxon>
        <taxon>fabids</taxon>
        <taxon>Fabales</taxon>
        <taxon>Fabaceae</taxon>
        <taxon>Papilionoideae</taxon>
        <taxon>50 kb inversion clade</taxon>
        <taxon>NPAAA clade</taxon>
        <taxon>indigoferoid/millettioid clade</taxon>
        <taxon>Abreae</taxon>
        <taxon>Abrus</taxon>
    </lineage>
</organism>
<keyword evidence="2" id="KW-0223">Dioxygenase</keyword>
<dbReference type="RefSeq" id="XP_027343302.1">
    <property type="nucleotide sequence ID" value="XM_027487501.1"/>
</dbReference>
<sequence length="367" mass="41946">MEYEPPFLESYKSLLQSSLGADVGIISDTRNDKSSMVERCELPLIDLCRLSDDHFEREECMKEIIGAARTWGFFQVVNHGVPQELLRSLQYEQMKVFRIPFASKSQKNFLNLPARSYRWGNPFATNLSQISWSEAFHMFLPDIAKIEQHQSLRSSIEAFASVVAPLAETLVHILAQKLNIKFSYFQENCSAKTSFLRLNRYPPCPFPSKVFGLLPHSDSSFLTIVHQDHIGGLQLMKDGIWFGIKPNPAALVINIGDLFQALSNDIYKSARHRVVAAEKVERFSVAYFFNPSKDAVIESQMMPSLYRKFTFGEYKEQTEKDVKETGDKVGLSRFLLHKQRTMTPQENFEQNAMSLSHLIIDAGIRTT</sequence>
<dbReference type="OrthoDB" id="288590at2759"/>
<dbReference type="Gene3D" id="2.60.120.330">
    <property type="entry name" value="B-lactam Antibiotic, Isopenicillin N Synthase, Chain"/>
    <property type="match status" value="1"/>
</dbReference>
<dbReference type="SUPFAM" id="SSF51197">
    <property type="entry name" value="Clavaminate synthase-like"/>
    <property type="match status" value="1"/>
</dbReference>
<reference evidence="11" key="2">
    <citation type="submission" date="2025-08" db="UniProtKB">
        <authorList>
            <consortium name="RefSeq"/>
        </authorList>
    </citation>
    <scope>IDENTIFICATION</scope>
    <source>
        <tissue evidence="11">Young leaves</tissue>
    </source>
</reference>
<keyword evidence="4 8" id="KW-0408">Iron</keyword>
<feature type="domain" description="Fe2OG dioxygenase" evidence="9">
    <location>
        <begin position="192"/>
        <end position="291"/>
    </location>
</feature>
<evidence type="ECO:0000259" key="9">
    <source>
        <dbReference type="PROSITE" id="PS51471"/>
    </source>
</evidence>
<dbReference type="InterPro" id="IPR044861">
    <property type="entry name" value="IPNS-like_FE2OG_OXY"/>
</dbReference>
<evidence type="ECO:0000256" key="4">
    <source>
        <dbReference type="ARBA" id="ARBA00023004"/>
    </source>
</evidence>
<accession>A0A8B8KHK7</accession>
<dbReference type="GO" id="GO:0009685">
    <property type="term" value="P:gibberellin metabolic process"/>
    <property type="evidence" value="ECO:0007669"/>
    <property type="project" value="UniProtKB-ARBA"/>
</dbReference>
<dbReference type="FunFam" id="2.60.120.330:FF:000021">
    <property type="entry name" value="Gibberellin 2-beta-dioxygenase 8"/>
    <property type="match status" value="1"/>
</dbReference>
<evidence type="ECO:0000256" key="5">
    <source>
        <dbReference type="ARBA" id="ARBA00052204"/>
    </source>
</evidence>
<keyword evidence="10" id="KW-1185">Reference proteome</keyword>
<comment type="catalytic activity">
    <reaction evidence="5">
        <text>gibberellin A1 + 2-oxoglutarate + O2 = gibberellin A8 + succinate + CO2</text>
        <dbReference type="Rhea" id="RHEA:15005"/>
        <dbReference type="ChEBI" id="CHEBI:15379"/>
        <dbReference type="ChEBI" id="CHEBI:16526"/>
        <dbReference type="ChEBI" id="CHEBI:16810"/>
        <dbReference type="ChEBI" id="CHEBI:30031"/>
        <dbReference type="ChEBI" id="CHEBI:58524"/>
        <dbReference type="ChEBI" id="CHEBI:58594"/>
        <dbReference type="EC" id="1.14.11.13"/>
    </reaction>
</comment>
<evidence type="ECO:0000256" key="3">
    <source>
        <dbReference type="ARBA" id="ARBA00023002"/>
    </source>
</evidence>
<dbReference type="InterPro" id="IPR005123">
    <property type="entry name" value="Oxoglu/Fe-dep_dioxygenase_dom"/>
</dbReference>